<organism evidence="1 2">
    <name type="scientific">Microbacterium kribbense</name>
    <dbReference type="NCBI Taxonomy" id="433645"/>
    <lineage>
        <taxon>Bacteria</taxon>
        <taxon>Bacillati</taxon>
        <taxon>Actinomycetota</taxon>
        <taxon>Actinomycetes</taxon>
        <taxon>Micrococcales</taxon>
        <taxon>Microbacteriaceae</taxon>
        <taxon>Microbacterium</taxon>
    </lineage>
</organism>
<evidence type="ECO:0000313" key="1">
    <source>
        <dbReference type="EMBL" id="GAA3764548.1"/>
    </source>
</evidence>
<dbReference type="Proteomes" id="UP001500540">
    <property type="component" value="Unassembled WGS sequence"/>
</dbReference>
<reference evidence="2" key="1">
    <citation type="journal article" date="2019" name="Int. J. Syst. Evol. Microbiol.">
        <title>The Global Catalogue of Microorganisms (GCM) 10K type strain sequencing project: providing services to taxonomists for standard genome sequencing and annotation.</title>
        <authorList>
            <consortium name="The Broad Institute Genomics Platform"/>
            <consortium name="The Broad Institute Genome Sequencing Center for Infectious Disease"/>
            <person name="Wu L."/>
            <person name="Ma J."/>
        </authorList>
    </citation>
    <scope>NUCLEOTIDE SEQUENCE [LARGE SCALE GENOMIC DNA]</scope>
    <source>
        <strain evidence="2">JCM 16950</strain>
    </source>
</reference>
<protein>
    <submittedName>
        <fullName evidence="1">Uncharacterized protein</fullName>
    </submittedName>
</protein>
<sequence>MSWMPSSSPTLGTTTATFTGRDVVLTIPVSGAPDTQVVATLGTDIQQSLTTDGSGSGRVVISSTRQKLLSSTLLSVQ</sequence>
<evidence type="ECO:0000313" key="2">
    <source>
        <dbReference type="Proteomes" id="UP001500540"/>
    </source>
</evidence>
<accession>A0ABP7GHX5</accession>
<name>A0ABP7GHX5_9MICO</name>
<dbReference type="EMBL" id="BAABAF010000005">
    <property type="protein sequence ID" value="GAA3764548.1"/>
    <property type="molecule type" value="Genomic_DNA"/>
</dbReference>
<dbReference type="RefSeq" id="WP_344782357.1">
    <property type="nucleotide sequence ID" value="NZ_BAABAF010000005.1"/>
</dbReference>
<gene>
    <name evidence="1" type="ORF">GCM10022240_16030</name>
</gene>
<comment type="caution">
    <text evidence="1">The sequence shown here is derived from an EMBL/GenBank/DDBJ whole genome shotgun (WGS) entry which is preliminary data.</text>
</comment>
<keyword evidence="2" id="KW-1185">Reference proteome</keyword>
<proteinExistence type="predicted"/>